<name>A0AAD8ISD1_9APIA</name>
<protein>
    <submittedName>
        <fullName evidence="1">Uncharacterized protein</fullName>
    </submittedName>
</protein>
<gene>
    <name evidence="1" type="ORF">POM88_010325</name>
</gene>
<evidence type="ECO:0000313" key="2">
    <source>
        <dbReference type="Proteomes" id="UP001237642"/>
    </source>
</evidence>
<reference evidence="1" key="1">
    <citation type="submission" date="2023-02" db="EMBL/GenBank/DDBJ databases">
        <title>Genome of toxic invasive species Heracleum sosnowskyi carries increased number of genes despite the absence of recent whole-genome duplications.</title>
        <authorList>
            <person name="Schelkunov M."/>
            <person name="Shtratnikova V."/>
            <person name="Makarenko M."/>
            <person name="Klepikova A."/>
            <person name="Omelchenko D."/>
            <person name="Novikova G."/>
            <person name="Obukhova E."/>
            <person name="Bogdanov V."/>
            <person name="Penin A."/>
            <person name="Logacheva M."/>
        </authorList>
    </citation>
    <scope>NUCLEOTIDE SEQUENCE</scope>
    <source>
        <strain evidence="1">Hsosn_3</strain>
        <tissue evidence="1">Leaf</tissue>
    </source>
</reference>
<reference evidence="1" key="2">
    <citation type="submission" date="2023-05" db="EMBL/GenBank/DDBJ databases">
        <authorList>
            <person name="Schelkunov M.I."/>
        </authorList>
    </citation>
    <scope>NUCLEOTIDE SEQUENCE</scope>
    <source>
        <strain evidence="1">Hsosn_3</strain>
        <tissue evidence="1">Leaf</tissue>
    </source>
</reference>
<comment type="caution">
    <text evidence="1">The sequence shown here is derived from an EMBL/GenBank/DDBJ whole genome shotgun (WGS) entry which is preliminary data.</text>
</comment>
<proteinExistence type="predicted"/>
<keyword evidence="2" id="KW-1185">Reference proteome</keyword>
<dbReference type="EMBL" id="JAUIZM010000003">
    <property type="protein sequence ID" value="KAK1391269.1"/>
    <property type="molecule type" value="Genomic_DNA"/>
</dbReference>
<dbReference type="AlphaFoldDB" id="A0AAD8ISD1"/>
<organism evidence="1 2">
    <name type="scientific">Heracleum sosnowskyi</name>
    <dbReference type="NCBI Taxonomy" id="360622"/>
    <lineage>
        <taxon>Eukaryota</taxon>
        <taxon>Viridiplantae</taxon>
        <taxon>Streptophyta</taxon>
        <taxon>Embryophyta</taxon>
        <taxon>Tracheophyta</taxon>
        <taxon>Spermatophyta</taxon>
        <taxon>Magnoliopsida</taxon>
        <taxon>eudicotyledons</taxon>
        <taxon>Gunneridae</taxon>
        <taxon>Pentapetalae</taxon>
        <taxon>asterids</taxon>
        <taxon>campanulids</taxon>
        <taxon>Apiales</taxon>
        <taxon>Apiaceae</taxon>
        <taxon>Apioideae</taxon>
        <taxon>apioid superclade</taxon>
        <taxon>Tordylieae</taxon>
        <taxon>Tordyliinae</taxon>
        <taxon>Heracleum</taxon>
    </lineage>
</organism>
<evidence type="ECO:0000313" key="1">
    <source>
        <dbReference type="EMBL" id="KAK1391269.1"/>
    </source>
</evidence>
<accession>A0AAD8ISD1</accession>
<sequence>MARASLFQTGCIFREDNLSPDIASIVLDDLSELETLWSGTLPLVSLKTINAELVRNGSNFKVNLKDSFLQVRDVPSFKADLPNTEVPEWFTGYGTGLGMVFRIELGHVAVVVGRVQVSWELGHSGKLNWKKFE</sequence>
<dbReference type="Proteomes" id="UP001237642">
    <property type="component" value="Unassembled WGS sequence"/>
</dbReference>